<name>A0A1A9VYD3_GLOAU</name>
<sequence length="105" mass="12423">MFKKSRNNKNLAPPIPPNIEEIREDMKTFQIDVEPQPHHAASSVETWWYTFEQFINDLRCLKMLKGEIADYKLKLEARQLEIDTEAKLLKNEIEEQKQHINAISD</sequence>
<accession>A0A1A9VYD3</accession>
<dbReference type="AlphaFoldDB" id="A0A1A9VYD3"/>
<protein>
    <submittedName>
        <fullName evidence="1">Uncharacterized protein</fullName>
    </submittedName>
</protein>
<reference evidence="1" key="1">
    <citation type="submission" date="2020-05" db="UniProtKB">
        <authorList>
            <consortium name="EnsemblMetazoa"/>
        </authorList>
    </citation>
    <scope>IDENTIFICATION</scope>
    <source>
        <strain evidence="1">TTRI</strain>
    </source>
</reference>
<evidence type="ECO:0000313" key="1">
    <source>
        <dbReference type="EnsemblMetazoa" id="GAUT051655-PA"/>
    </source>
</evidence>
<dbReference type="EnsemblMetazoa" id="GAUT051655-RA">
    <property type="protein sequence ID" value="GAUT051655-PA"/>
    <property type="gene ID" value="GAUT051655"/>
</dbReference>
<dbReference type="Proteomes" id="UP000078200">
    <property type="component" value="Unassembled WGS sequence"/>
</dbReference>
<evidence type="ECO:0000313" key="2">
    <source>
        <dbReference type="Proteomes" id="UP000078200"/>
    </source>
</evidence>
<dbReference type="VEuPathDB" id="VectorBase:GAUT051655"/>
<keyword evidence="2" id="KW-1185">Reference proteome</keyword>
<organism evidence="1 2">
    <name type="scientific">Glossina austeni</name>
    <name type="common">Savannah tsetse fly</name>
    <dbReference type="NCBI Taxonomy" id="7395"/>
    <lineage>
        <taxon>Eukaryota</taxon>
        <taxon>Metazoa</taxon>
        <taxon>Ecdysozoa</taxon>
        <taxon>Arthropoda</taxon>
        <taxon>Hexapoda</taxon>
        <taxon>Insecta</taxon>
        <taxon>Pterygota</taxon>
        <taxon>Neoptera</taxon>
        <taxon>Endopterygota</taxon>
        <taxon>Diptera</taxon>
        <taxon>Brachycera</taxon>
        <taxon>Muscomorpha</taxon>
        <taxon>Hippoboscoidea</taxon>
        <taxon>Glossinidae</taxon>
        <taxon>Glossina</taxon>
    </lineage>
</organism>
<proteinExistence type="predicted"/>